<proteinExistence type="predicted"/>
<organism evidence="2 3">
    <name type="scientific">Hallella bergensis DSM 17361</name>
    <dbReference type="NCBI Taxonomy" id="585502"/>
    <lineage>
        <taxon>Bacteria</taxon>
        <taxon>Pseudomonadati</taxon>
        <taxon>Bacteroidota</taxon>
        <taxon>Bacteroidia</taxon>
        <taxon>Bacteroidales</taxon>
        <taxon>Prevotellaceae</taxon>
        <taxon>Hallella</taxon>
    </lineage>
</organism>
<keyword evidence="3" id="KW-1185">Reference proteome</keyword>
<comment type="caution">
    <text evidence="2">The sequence shown here is derived from an EMBL/GenBank/DDBJ whole genome shotgun (WGS) entry which is preliminary data.</text>
</comment>
<evidence type="ECO:0000313" key="2">
    <source>
        <dbReference type="EMBL" id="EFA45429.1"/>
    </source>
</evidence>
<evidence type="ECO:0000256" key="1">
    <source>
        <dbReference type="SAM" id="MobiDB-lite"/>
    </source>
</evidence>
<name>D1PSY3_9BACT</name>
<reference evidence="2 3" key="1">
    <citation type="submission" date="2009-10" db="EMBL/GenBank/DDBJ databases">
        <authorList>
            <person name="Qin X."/>
            <person name="Bachman B."/>
            <person name="Battles P."/>
            <person name="Bell A."/>
            <person name="Bess C."/>
            <person name="Bickham C."/>
            <person name="Chaboub L."/>
            <person name="Chen D."/>
            <person name="Coyle M."/>
            <person name="Deiros D.R."/>
            <person name="Dinh H."/>
            <person name="Forbes L."/>
            <person name="Fowler G."/>
            <person name="Francisco L."/>
            <person name="Fu Q."/>
            <person name="Gubbala S."/>
            <person name="Hale W."/>
            <person name="Han Y."/>
            <person name="Hemphill L."/>
            <person name="Highlander S.K."/>
            <person name="Hirani K."/>
            <person name="Hogues M."/>
            <person name="Jackson L."/>
            <person name="Jakkamsetti A."/>
            <person name="Javaid M."/>
            <person name="Jiang H."/>
            <person name="Korchina V."/>
            <person name="Kovar C."/>
            <person name="Lara F."/>
            <person name="Lee S."/>
            <person name="Mata R."/>
            <person name="Mathew T."/>
            <person name="Moen C."/>
            <person name="Morales K."/>
            <person name="Munidasa M."/>
            <person name="Nazareth L."/>
            <person name="Ngo R."/>
            <person name="Nguyen L."/>
            <person name="Okwuonu G."/>
            <person name="Ongeri F."/>
            <person name="Patil S."/>
            <person name="Petrosino J."/>
            <person name="Pham C."/>
            <person name="Pham P."/>
            <person name="Pu L.-L."/>
            <person name="Puazo M."/>
            <person name="Raj R."/>
            <person name="Reid J."/>
            <person name="Rouhana J."/>
            <person name="Saada N."/>
            <person name="Shang Y."/>
            <person name="Simmons D."/>
            <person name="Thornton R."/>
            <person name="Warren J."/>
            <person name="Weissenberger G."/>
            <person name="Zhang J."/>
            <person name="Zhang L."/>
            <person name="Zhou C."/>
            <person name="Zhu D."/>
            <person name="Muzny D."/>
            <person name="Worley K."/>
            <person name="Gibbs R."/>
        </authorList>
    </citation>
    <scope>NUCLEOTIDE SEQUENCE [LARGE SCALE GENOMIC DNA]</scope>
    <source>
        <strain evidence="2 3">DSM 17361</strain>
    </source>
</reference>
<dbReference type="HOGENOM" id="CLU_3314523_0_0_10"/>
<dbReference type="Proteomes" id="UP000003160">
    <property type="component" value="Unassembled WGS sequence"/>
</dbReference>
<dbReference type="AlphaFoldDB" id="D1PSY3"/>
<dbReference type="EMBL" id="ACKS01000009">
    <property type="protein sequence ID" value="EFA45429.1"/>
    <property type="molecule type" value="Genomic_DNA"/>
</dbReference>
<evidence type="ECO:0000313" key="3">
    <source>
        <dbReference type="Proteomes" id="UP000003160"/>
    </source>
</evidence>
<feature type="region of interest" description="Disordered" evidence="1">
    <location>
        <begin position="1"/>
        <end position="20"/>
    </location>
</feature>
<gene>
    <name evidence="2" type="ORF">HMPREF0645_0020</name>
</gene>
<sequence length="39" mass="4287">MRSVSRISKQKPRGSKYAKNSGVYKTLTVSGLQNKGFSP</sequence>
<protein>
    <submittedName>
        <fullName evidence="2">Uncharacterized protein</fullName>
    </submittedName>
</protein>
<accession>D1PSY3</accession>